<dbReference type="Proteomes" id="UP001500804">
    <property type="component" value="Unassembled WGS sequence"/>
</dbReference>
<name>A0ABP9NPY8_9PSEU</name>
<reference evidence="2" key="1">
    <citation type="journal article" date="2019" name="Int. J. Syst. Evol. Microbiol.">
        <title>The Global Catalogue of Microorganisms (GCM) 10K type strain sequencing project: providing services to taxonomists for standard genome sequencing and annotation.</title>
        <authorList>
            <consortium name="The Broad Institute Genomics Platform"/>
            <consortium name="The Broad Institute Genome Sequencing Center for Infectious Disease"/>
            <person name="Wu L."/>
            <person name="Ma J."/>
        </authorList>
    </citation>
    <scope>NUCLEOTIDE SEQUENCE [LARGE SCALE GENOMIC DNA]</scope>
    <source>
        <strain evidence="2">JCM 18302</strain>
    </source>
</reference>
<comment type="caution">
    <text evidence="1">The sequence shown here is derived from an EMBL/GenBank/DDBJ whole genome shotgun (WGS) entry which is preliminary data.</text>
</comment>
<protein>
    <submittedName>
        <fullName evidence="1">Uncharacterized protein</fullName>
    </submittedName>
</protein>
<evidence type="ECO:0000313" key="2">
    <source>
        <dbReference type="Proteomes" id="UP001500804"/>
    </source>
</evidence>
<keyword evidence="2" id="KW-1185">Reference proteome</keyword>
<dbReference type="EMBL" id="BAABJO010000010">
    <property type="protein sequence ID" value="GAA5121684.1"/>
    <property type="molecule type" value="Genomic_DNA"/>
</dbReference>
<evidence type="ECO:0000313" key="1">
    <source>
        <dbReference type="EMBL" id="GAA5121684.1"/>
    </source>
</evidence>
<organism evidence="1 2">
    <name type="scientific">Pseudonocardia adelaidensis</name>
    <dbReference type="NCBI Taxonomy" id="648754"/>
    <lineage>
        <taxon>Bacteria</taxon>
        <taxon>Bacillati</taxon>
        <taxon>Actinomycetota</taxon>
        <taxon>Actinomycetes</taxon>
        <taxon>Pseudonocardiales</taxon>
        <taxon>Pseudonocardiaceae</taxon>
        <taxon>Pseudonocardia</taxon>
    </lineage>
</organism>
<accession>A0ABP9NPY8</accession>
<gene>
    <name evidence="1" type="ORF">GCM10023320_30850</name>
</gene>
<proteinExistence type="predicted"/>
<sequence>MLTPDHDGAVARPAPALTSTPGGYLIDVVIGSLHVHTPHPITEAAAREYARLLWDSFGVEIDGDVQWTC</sequence>